<dbReference type="EMBL" id="CP064954">
    <property type="protein sequence ID" value="QPK79183.1"/>
    <property type="molecule type" value="Genomic_DNA"/>
</dbReference>
<organism evidence="3 4">
    <name type="scientific">Corynebacterium lizhenjunii</name>
    <dbReference type="NCBI Taxonomy" id="2709394"/>
    <lineage>
        <taxon>Bacteria</taxon>
        <taxon>Bacillati</taxon>
        <taxon>Actinomycetota</taxon>
        <taxon>Actinomycetes</taxon>
        <taxon>Mycobacteriales</taxon>
        <taxon>Corynebacteriaceae</taxon>
        <taxon>Corynebacterium</taxon>
    </lineage>
</organism>
<feature type="transmembrane region" description="Helical" evidence="2">
    <location>
        <begin position="35"/>
        <end position="55"/>
    </location>
</feature>
<keyword evidence="2" id="KW-0472">Membrane</keyword>
<dbReference type="RefSeq" id="WP_165009272.1">
    <property type="nucleotide sequence ID" value="NZ_CP064954.1"/>
</dbReference>
<feature type="compositionally biased region" description="Polar residues" evidence="1">
    <location>
        <begin position="74"/>
        <end position="88"/>
    </location>
</feature>
<dbReference type="Proteomes" id="UP000594681">
    <property type="component" value="Chromosome"/>
</dbReference>
<gene>
    <name evidence="3" type="ORF">G7Y31_00115</name>
</gene>
<evidence type="ECO:0000256" key="2">
    <source>
        <dbReference type="SAM" id="Phobius"/>
    </source>
</evidence>
<evidence type="ECO:0000313" key="3">
    <source>
        <dbReference type="EMBL" id="QPK79183.1"/>
    </source>
</evidence>
<keyword evidence="4" id="KW-1185">Reference proteome</keyword>
<dbReference type="AlphaFoldDB" id="A0A7T0P9V9"/>
<dbReference type="KEGG" id="cliz:G7Y31_00115"/>
<proteinExistence type="predicted"/>
<feature type="region of interest" description="Disordered" evidence="1">
    <location>
        <begin position="69"/>
        <end position="88"/>
    </location>
</feature>
<keyword evidence="2" id="KW-1133">Transmembrane helix</keyword>
<reference evidence="3 4" key="1">
    <citation type="submission" date="2020-11" db="EMBL/GenBank/DDBJ databases">
        <title>Corynebacterium sp. ZJ-599.</title>
        <authorList>
            <person name="Zhou J."/>
        </authorList>
    </citation>
    <scope>NUCLEOTIDE SEQUENCE [LARGE SCALE GENOMIC DNA]</scope>
    <source>
        <strain evidence="3 4">ZJ-599</strain>
    </source>
</reference>
<keyword evidence="2" id="KW-0812">Transmembrane</keyword>
<protein>
    <submittedName>
        <fullName evidence="3">Uncharacterized protein</fullName>
    </submittedName>
</protein>
<name>A0A7T0P9V9_9CORY</name>
<evidence type="ECO:0000256" key="1">
    <source>
        <dbReference type="SAM" id="MobiDB-lite"/>
    </source>
</evidence>
<feature type="transmembrane region" description="Helical" evidence="2">
    <location>
        <begin position="7"/>
        <end position="29"/>
    </location>
</feature>
<sequence>MLKERLVLGIALLPLIFGVGVSSYLWAGYAEPSRSMIGILVSSTLIGIAATYFAVTNLQQAKLGNRQDQKKQEAQLSGSAKTSPNKTSNPVKERLALALAVIPLIFGIGASAYLWVYDVQPSRGIVSSLVMNILIGLVATYLAATNLQRAKQEN</sequence>
<feature type="transmembrane region" description="Helical" evidence="2">
    <location>
        <begin position="95"/>
        <end position="116"/>
    </location>
</feature>
<feature type="transmembrane region" description="Helical" evidence="2">
    <location>
        <begin position="122"/>
        <end position="144"/>
    </location>
</feature>
<evidence type="ECO:0000313" key="4">
    <source>
        <dbReference type="Proteomes" id="UP000594681"/>
    </source>
</evidence>
<accession>A0A7T0P9V9</accession>